<feature type="signal peptide" evidence="8">
    <location>
        <begin position="1"/>
        <end position="33"/>
    </location>
</feature>
<dbReference type="EC" id="2.-.-.-" evidence="10"/>
<comment type="similarity">
    <text evidence="2">Belongs to the YkuD family.</text>
</comment>
<dbReference type="CDD" id="cd16913">
    <property type="entry name" value="YkuD_like"/>
    <property type="match status" value="1"/>
</dbReference>
<evidence type="ECO:0000313" key="10">
    <source>
        <dbReference type="EMBL" id="MET2831680.1"/>
    </source>
</evidence>
<dbReference type="EMBL" id="JBEWSZ010000005">
    <property type="protein sequence ID" value="MET2831680.1"/>
    <property type="molecule type" value="Genomic_DNA"/>
</dbReference>
<evidence type="ECO:0000256" key="4">
    <source>
        <dbReference type="ARBA" id="ARBA00022960"/>
    </source>
</evidence>
<dbReference type="PANTHER" id="PTHR30582">
    <property type="entry name" value="L,D-TRANSPEPTIDASE"/>
    <property type="match status" value="1"/>
</dbReference>
<sequence length="160" mass="16998">MQTIISAKLINITAATLAGAALLVGAECGAAHAANRVVAVANKVVAVVSLSQQIMEVSVDGRPTFAWKVSTGDRAHVTPTGSFKPTSMHEMWYSKKYDNAPMPHSVFFSGGYAVHATYAVKRLGQPASHGCVRLHPDNAADFYQLVETFGPANTSILIVK</sequence>
<keyword evidence="11" id="KW-1185">Reference proteome</keyword>
<dbReference type="SUPFAM" id="SSF141523">
    <property type="entry name" value="L,D-transpeptidase catalytic domain-like"/>
    <property type="match status" value="1"/>
</dbReference>
<feature type="active site" description="Nucleophile" evidence="7">
    <location>
        <position position="131"/>
    </location>
</feature>
<dbReference type="GO" id="GO:0016740">
    <property type="term" value="F:transferase activity"/>
    <property type="evidence" value="ECO:0007669"/>
    <property type="project" value="UniProtKB-KW"/>
</dbReference>
<name>A0ABV2DNK7_9HYPH</name>
<evidence type="ECO:0000313" key="11">
    <source>
        <dbReference type="Proteomes" id="UP001548832"/>
    </source>
</evidence>
<reference evidence="10 11" key="1">
    <citation type="submission" date="2024-06" db="EMBL/GenBank/DDBJ databases">
        <authorList>
            <person name="Kim D.-U."/>
        </authorList>
    </citation>
    <scope>NUCLEOTIDE SEQUENCE [LARGE SCALE GENOMIC DNA]</scope>
    <source>
        <strain evidence="10 11">KACC15460</strain>
    </source>
</reference>
<evidence type="ECO:0000256" key="8">
    <source>
        <dbReference type="SAM" id="SignalP"/>
    </source>
</evidence>
<dbReference type="InterPro" id="IPR005490">
    <property type="entry name" value="LD_TPept_cat_dom"/>
</dbReference>
<dbReference type="PANTHER" id="PTHR30582:SF2">
    <property type="entry name" value="L,D-TRANSPEPTIDASE YCIB-RELATED"/>
    <property type="match status" value="1"/>
</dbReference>
<comment type="pathway">
    <text evidence="1 7">Cell wall biogenesis; peptidoglycan biosynthesis.</text>
</comment>
<evidence type="ECO:0000256" key="1">
    <source>
        <dbReference type="ARBA" id="ARBA00004752"/>
    </source>
</evidence>
<dbReference type="RefSeq" id="WP_354463808.1">
    <property type="nucleotide sequence ID" value="NZ_JBEWSZ010000005.1"/>
</dbReference>
<evidence type="ECO:0000256" key="3">
    <source>
        <dbReference type="ARBA" id="ARBA00022679"/>
    </source>
</evidence>
<keyword evidence="8" id="KW-0732">Signal</keyword>
<gene>
    <name evidence="10" type="ORF">ABVQ20_32510</name>
</gene>
<proteinExistence type="inferred from homology"/>
<dbReference type="Pfam" id="PF03734">
    <property type="entry name" value="YkuD"/>
    <property type="match status" value="1"/>
</dbReference>
<keyword evidence="6 7" id="KW-0961">Cell wall biogenesis/degradation</keyword>
<feature type="chain" id="PRO_5045256662" evidence="8">
    <location>
        <begin position="34"/>
        <end position="160"/>
    </location>
</feature>
<evidence type="ECO:0000259" key="9">
    <source>
        <dbReference type="PROSITE" id="PS52029"/>
    </source>
</evidence>
<evidence type="ECO:0000256" key="5">
    <source>
        <dbReference type="ARBA" id="ARBA00022984"/>
    </source>
</evidence>
<comment type="caution">
    <text evidence="10">The sequence shown here is derived from an EMBL/GenBank/DDBJ whole genome shotgun (WGS) entry which is preliminary data.</text>
</comment>
<dbReference type="PROSITE" id="PS52029">
    <property type="entry name" value="LD_TPASE"/>
    <property type="match status" value="1"/>
</dbReference>
<accession>A0ABV2DNK7</accession>
<keyword evidence="3 10" id="KW-0808">Transferase</keyword>
<dbReference type="Proteomes" id="UP001548832">
    <property type="component" value="Unassembled WGS sequence"/>
</dbReference>
<keyword evidence="4 7" id="KW-0133">Cell shape</keyword>
<organism evidence="10 11">
    <name type="scientific">Mesorhizobium shangrilense</name>
    <dbReference type="NCBI Taxonomy" id="460060"/>
    <lineage>
        <taxon>Bacteria</taxon>
        <taxon>Pseudomonadati</taxon>
        <taxon>Pseudomonadota</taxon>
        <taxon>Alphaproteobacteria</taxon>
        <taxon>Hyphomicrobiales</taxon>
        <taxon>Phyllobacteriaceae</taxon>
        <taxon>Mesorhizobium</taxon>
    </lineage>
</organism>
<evidence type="ECO:0000256" key="7">
    <source>
        <dbReference type="PROSITE-ProRule" id="PRU01373"/>
    </source>
</evidence>
<feature type="domain" description="L,D-TPase catalytic" evidence="9">
    <location>
        <begin position="44"/>
        <end position="159"/>
    </location>
</feature>
<dbReference type="Gene3D" id="2.40.440.10">
    <property type="entry name" value="L,D-transpeptidase catalytic domain-like"/>
    <property type="match status" value="1"/>
</dbReference>
<evidence type="ECO:0000256" key="6">
    <source>
        <dbReference type="ARBA" id="ARBA00023316"/>
    </source>
</evidence>
<dbReference type="InterPro" id="IPR038063">
    <property type="entry name" value="Transpep_catalytic_dom"/>
</dbReference>
<protein>
    <submittedName>
        <fullName evidence="10">L,D-transpeptidase</fullName>
        <ecNumber evidence="10">2.-.-.-</ecNumber>
    </submittedName>
</protein>
<feature type="active site" description="Proton donor/acceptor" evidence="7">
    <location>
        <position position="115"/>
    </location>
</feature>
<keyword evidence="5 7" id="KW-0573">Peptidoglycan synthesis</keyword>
<dbReference type="InterPro" id="IPR050979">
    <property type="entry name" value="LD-transpeptidase"/>
</dbReference>
<evidence type="ECO:0000256" key="2">
    <source>
        <dbReference type="ARBA" id="ARBA00005992"/>
    </source>
</evidence>